<gene>
    <name evidence="1" type="ORF">CEV32_4341</name>
</gene>
<evidence type="ECO:0000313" key="1">
    <source>
        <dbReference type="EMBL" id="OYR16707.1"/>
    </source>
</evidence>
<dbReference type="EMBL" id="NNRK01000022">
    <property type="protein sequence ID" value="OYR16707.1"/>
    <property type="molecule type" value="Genomic_DNA"/>
</dbReference>
<evidence type="ECO:0000313" key="2">
    <source>
        <dbReference type="Proteomes" id="UP000216345"/>
    </source>
</evidence>
<proteinExistence type="predicted"/>
<comment type="caution">
    <text evidence="1">The sequence shown here is derived from an EMBL/GenBank/DDBJ whole genome shotgun (WGS) entry which is preliminary data.</text>
</comment>
<organism evidence="1 2">
    <name type="scientific">Brucella rhizosphaerae</name>
    <dbReference type="NCBI Taxonomy" id="571254"/>
    <lineage>
        <taxon>Bacteria</taxon>
        <taxon>Pseudomonadati</taxon>
        <taxon>Pseudomonadota</taxon>
        <taxon>Alphaproteobacteria</taxon>
        <taxon>Hyphomicrobiales</taxon>
        <taxon>Brucellaceae</taxon>
        <taxon>Brucella/Ochrobactrum group</taxon>
        <taxon>Brucella</taxon>
    </lineage>
</organism>
<dbReference type="Proteomes" id="UP000216345">
    <property type="component" value="Unassembled WGS sequence"/>
</dbReference>
<reference evidence="1 2" key="1">
    <citation type="submission" date="2017-07" db="EMBL/GenBank/DDBJ databases">
        <title>Phylogenetic study on the rhizospheric bacterium Ochrobactrum sp. A44.</title>
        <authorList>
            <person name="Krzyzanowska D.M."/>
            <person name="Ossowicki A."/>
            <person name="Rajewska M."/>
            <person name="Maciag T."/>
            <person name="Kaczynski Z."/>
            <person name="Czerwicka M."/>
            <person name="Jafra S."/>
        </authorList>
    </citation>
    <scope>NUCLEOTIDE SEQUENCE [LARGE SCALE GENOMIC DNA]</scope>
    <source>
        <strain evidence="1 2">PR17</strain>
    </source>
</reference>
<protein>
    <submittedName>
        <fullName evidence="1">Uncharacterized protein</fullName>
    </submittedName>
</protein>
<dbReference type="AlphaFoldDB" id="A0A256FPE5"/>
<accession>A0A256FPE5</accession>
<dbReference type="OrthoDB" id="7307689at2"/>
<name>A0A256FPE5_9HYPH</name>
<dbReference type="RefSeq" id="WP_094575346.1">
    <property type="nucleotide sequence ID" value="NZ_JBHEEL010000009.1"/>
</dbReference>
<keyword evidence="2" id="KW-1185">Reference proteome</keyword>
<sequence length="144" mass="16034">MSATKQVIDYDRIGKKGFPRHYAALGLEPPMKTVPVEAGEPVIEHPGLNPVDVYRLETQALIDAKASERQYDSGATLASYVNSTIEQWATEAQVFVAWRDAVWLYALAELDKVQKGQRDQPSVADFLAELPAFEWPDALISQSE</sequence>